<dbReference type="Proteomes" id="UP000325579">
    <property type="component" value="Unassembled WGS sequence"/>
</dbReference>
<evidence type="ECO:0000313" key="2">
    <source>
        <dbReference type="Proteomes" id="UP000325579"/>
    </source>
</evidence>
<name>A0A5N7CUK7_9EURO</name>
<proteinExistence type="predicted"/>
<reference evidence="1 2" key="1">
    <citation type="submission" date="2019-04" db="EMBL/GenBank/DDBJ databases">
        <authorList>
            <consortium name="DOE Joint Genome Institute"/>
            <person name="Mondo S."/>
            <person name="Kjaerbolling I."/>
            <person name="Vesth T."/>
            <person name="Frisvad J.C."/>
            <person name="Nybo J.L."/>
            <person name="Theobald S."/>
            <person name="Kildgaard S."/>
            <person name="Isbrandt T."/>
            <person name="Kuo A."/>
            <person name="Sato A."/>
            <person name="Lyhne E.K."/>
            <person name="Kogle M.E."/>
            <person name="Wiebenga A."/>
            <person name="Kun R.S."/>
            <person name="Lubbers R.J."/>
            <person name="Makela M.R."/>
            <person name="Barry K."/>
            <person name="Chovatia M."/>
            <person name="Clum A."/>
            <person name="Daum C."/>
            <person name="Haridas S."/>
            <person name="He G."/>
            <person name="LaButti K."/>
            <person name="Lipzen A."/>
            <person name="Riley R."/>
            <person name="Salamov A."/>
            <person name="Simmons B.A."/>
            <person name="Magnuson J.K."/>
            <person name="Henrissat B."/>
            <person name="Mortensen U.H."/>
            <person name="Larsen T.O."/>
            <person name="Devries R.P."/>
            <person name="Grigoriev I.V."/>
            <person name="Machida M."/>
            <person name="Baker S.E."/>
            <person name="Andersen M.R."/>
            <person name="Cantor M.N."/>
            <person name="Hua S.X."/>
        </authorList>
    </citation>
    <scope>NUCLEOTIDE SEQUENCE [LARGE SCALE GENOMIC DNA]</scope>
    <source>
        <strain evidence="1 2">CBS 119388</strain>
    </source>
</reference>
<protein>
    <submittedName>
        <fullName evidence="1">Uncharacterized protein</fullName>
    </submittedName>
</protein>
<dbReference type="AlphaFoldDB" id="A0A5N7CUK7"/>
<dbReference type="GeneID" id="43673179"/>
<dbReference type="RefSeq" id="XP_031934657.1">
    <property type="nucleotide sequence ID" value="XM_032088488.1"/>
</dbReference>
<evidence type="ECO:0000313" key="1">
    <source>
        <dbReference type="EMBL" id="KAE8397338.1"/>
    </source>
</evidence>
<sequence>MSRASIEIPVEISWSKPFDYYNGNATITTRTDKYKWSRKMVKVHFREDANQAIIDAKMRGKFTGEYGASWEVVTAKASVEYELSVDITNTVNSVTRDEVKEEIEESGVAVLEGTRADCLPITVTDVLSGPRRYRLPFGVLCLSSRALSEGEVLCRWGGRDRVADRGLSYRRAAGDEAHRAIGGGKAGRI</sequence>
<organism evidence="1 2">
    <name type="scientific">Aspergillus pseudonomiae</name>
    <dbReference type="NCBI Taxonomy" id="1506151"/>
    <lineage>
        <taxon>Eukaryota</taxon>
        <taxon>Fungi</taxon>
        <taxon>Dikarya</taxon>
        <taxon>Ascomycota</taxon>
        <taxon>Pezizomycotina</taxon>
        <taxon>Eurotiomycetes</taxon>
        <taxon>Eurotiomycetidae</taxon>
        <taxon>Eurotiales</taxon>
        <taxon>Aspergillaceae</taxon>
        <taxon>Aspergillus</taxon>
        <taxon>Aspergillus subgen. Circumdati</taxon>
    </lineage>
</organism>
<accession>A0A5N7CUK7</accession>
<keyword evidence="2" id="KW-1185">Reference proteome</keyword>
<gene>
    <name evidence="1" type="ORF">BDV37DRAFT_289507</name>
</gene>
<dbReference type="EMBL" id="ML736901">
    <property type="protein sequence ID" value="KAE8397338.1"/>
    <property type="molecule type" value="Genomic_DNA"/>
</dbReference>